<dbReference type="RefSeq" id="WP_303701235.1">
    <property type="nucleotide sequence ID" value="NZ_VSIV01000170.1"/>
</dbReference>
<dbReference type="InterPro" id="IPR036220">
    <property type="entry name" value="UDP-Glc/GDP-Man_DH_C_sf"/>
</dbReference>
<accession>A0A5D0MP28</accession>
<gene>
    <name evidence="2" type="ORF">FXF49_07245</name>
</gene>
<dbReference type="EMBL" id="VSIV01000170">
    <property type="protein sequence ID" value="TYB33250.1"/>
    <property type="molecule type" value="Genomic_DNA"/>
</dbReference>
<dbReference type="PANTHER" id="PTHR43750">
    <property type="entry name" value="UDP-GLUCOSE 6-DEHYDROGENASE TUAD"/>
    <property type="match status" value="1"/>
</dbReference>
<evidence type="ECO:0000259" key="1">
    <source>
        <dbReference type="SMART" id="SM00984"/>
    </source>
</evidence>
<dbReference type="SMART" id="SM00984">
    <property type="entry name" value="UDPG_MGDP_dh_C"/>
    <property type="match status" value="1"/>
</dbReference>
<dbReference type="SUPFAM" id="SSF52413">
    <property type="entry name" value="UDP-glucose/GDP-mannose dehydrogenase C-terminal domain"/>
    <property type="match status" value="1"/>
</dbReference>
<dbReference type="Pfam" id="PF03720">
    <property type="entry name" value="UDPG_MGDP_dh_C"/>
    <property type="match status" value="1"/>
</dbReference>
<protein>
    <recommendedName>
        <fullName evidence="1">UDP-glucose/GDP-mannose dehydrogenase C-terminal domain-containing protein</fullName>
    </recommendedName>
</protein>
<feature type="domain" description="UDP-glucose/GDP-mannose dehydrogenase C-terminal" evidence="1">
    <location>
        <begin position="11"/>
        <end position="98"/>
    </location>
</feature>
<dbReference type="InterPro" id="IPR014027">
    <property type="entry name" value="UDP-Glc/GDP-Man_DH_C"/>
</dbReference>
<dbReference type="AlphaFoldDB" id="A0A5D0MP28"/>
<dbReference type="Proteomes" id="UP000323337">
    <property type="component" value="Unassembled WGS sequence"/>
</dbReference>
<name>A0A5D0MP28_FLESI</name>
<reference evidence="2 3" key="1">
    <citation type="submission" date="2019-08" db="EMBL/GenBank/DDBJ databases">
        <title>Genomic characterization of a novel candidate phylum (ARYD3) from a high temperature, high salinity tertiary oil reservoir in north central Oklahoma, USA.</title>
        <authorList>
            <person name="Youssef N.H."/>
            <person name="Yadav A."/>
            <person name="Elshahed M.S."/>
        </authorList>
    </citation>
    <scope>NUCLEOTIDE SEQUENCE [LARGE SCALE GENOMIC DNA]</scope>
    <source>
        <strain evidence="2">ARYD1</strain>
    </source>
</reference>
<dbReference type="Gene3D" id="3.40.50.720">
    <property type="entry name" value="NAD(P)-binding Rossmann-like Domain"/>
    <property type="match status" value="1"/>
</dbReference>
<dbReference type="PANTHER" id="PTHR43750:SF2">
    <property type="entry name" value="UDP-GLUCOSE 6-DEHYDROGENASE"/>
    <property type="match status" value="1"/>
</dbReference>
<dbReference type="GO" id="GO:0016616">
    <property type="term" value="F:oxidoreductase activity, acting on the CH-OH group of donors, NAD or NADP as acceptor"/>
    <property type="evidence" value="ECO:0007669"/>
    <property type="project" value="InterPro"/>
</dbReference>
<comment type="caution">
    <text evidence="2">The sequence shown here is derived from an EMBL/GenBank/DDBJ whole genome shotgun (WGS) entry which is preliminary data.</text>
</comment>
<organism evidence="2 3">
    <name type="scientific">Flexistipes sinusarabici</name>
    <dbReference type="NCBI Taxonomy" id="2352"/>
    <lineage>
        <taxon>Bacteria</taxon>
        <taxon>Pseudomonadati</taxon>
        <taxon>Deferribacterota</taxon>
        <taxon>Deferribacteres</taxon>
        <taxon>Deferribacterales</taxon>
        <taxon>Flexistipitaceae</taxon>
        <taxon>Flexistipes</taxon>
    </lineage>
</organism>
<proteinExistence type="predicted"/>
<evidence type="ECO:0000313" key="2">
    <source>
        <dbReference type="EMBL" id="TYB33250.1"/>
    </source>
</evidence>
<dbReference type="GO" id="GO:0051287">
    <property type="term" value="F:NAD binding"/>
    <property type="evidence" value="ECO:0007669"/>
    <property type="project" value="InterPro"/>
</dbReference>
<sequence length="99" mass="11873">MVIKRNPKVVGIYRLTMKKDSDNFRQSAILDVMQILRKYGIEIIIYESELKENNFYNLEVINDINLFKQKAELILTNRMHEELKDVEDKVYTGDLYQRD</sequence>
<evidence type="ECO:0000313" key="3">
    <source>
        <dbReference type="Proteomes" id="UP000323337"/>
    </source>
</evidence>